<dbReference type="Pfam" id="PF00581">
    <property type="entry name" value="Rhodanese"/>
    <property type="match status" value="1"/>
</dbReference>
<sequence length="347" mass="38555">MKSDALSFKPFIFQFSEGDVRNVARVFQLLEGEKISIRWTQGKEYLYPVTGRTIVRDSGGAETALEAAPGKDAPFRMPERVEPIEIFADTEAILYHVDEEKLDDLIFWSELKRVIDEKGMGLNSRIDKLSESPVFSGLSPRAVCETVNALKVREVSAGEEVIKQFDPGDVFYIIDSGVAEVWVAEFVGDESKKVCDLRAGHGFGEDALVSGKPRNATVKMKTGGKLLTLEKDDYIRLISSASLFEVGPEEAREKTSQGVELLDIRFEEENEEAHIPGSILIPLHQLRQRFGELDQGKDYIVYCRSGKRSAAGAAFLSKMDFNAVSMKGGIKGWPYKKEGIAADMDVD</sequence>
<dbReference type="CDD" id="cd00038">
    <property type="entry name" value="CAP_ED"/>
    <property type="match status" value="1"/>
</dbReference>
<proteinExistence type="predicted"/>
<dbReference type="InterPro" id="IPR036873">
    <property type="entry name" value="Rhodanese-like_dom_sf"/>
</dbReference>
<dbReference type="Pfam" id="PF00027">
    <property type="entry name" value="cNMP_binding"/>
    <property type="match status" value="1"/>
</dbReference>
<dbReference type="PANTHER" id="PTHR11635:SF152">
    <property type="entry name" value="CAMP-DEPENDENT PROTEIN KINASE TYPE I REGULATORY SUBUNIT-RELATED"/>
    <property type="match status" value="1"/>
</dbReference>
<organism evidence="3">
    <name type="scientific">uncultured Desulfobacteraceae bacterium</name>
    <dbReference type="NCBI Taxonomy" id="218296"/>
    <lineage>
        <taxon>Bacteria</taxon>
        <taxon>Pseudomonadati</taxon>
        <taxon>Thermodesulfobacteriota</taxon>
        <taxon>Desulfobacteria</taxon>
        <taxon>Desulfobacterales</taxon>
        <taxon>Desulfobacteraceae</taxon>
        <taxon>environmental samples</taxon>
    </lineage>
</organism>
<reference evidence="3" key="1">
    <citation type="submission" date="2019-01" db="EMBL/GenBank/DDBJ databases">
        <authorList>
            <consortium name="Genoscope - CEA"/>
            <person name="William W."/>
        </authorList>
    </citation>
    <scope>NUCLEOTIDE SEQUENCE</scope>
    <source>
        <strain evidence="3">CR-1</strain>
    </source>
</reference>
<dbReference type="PROSITE" id="PS50206">
    <property type="entry name" value="RHODANESE_3"/>
    <property type="match status" value="1"/>
</dbReference>
<feature type="domain" description="Cyclic nucleotide-binding" evidence="1">
    <location>
        <begin position="134"/>
        <end position="238"/>
    </location>
</feature>
<dbReference type="GO" id="GO:0005952">
    <property type="term" value="C:cAMP-dependent protein kinase complex"/>
    <property type="evidence" value="ECO:0007669"/>
    <property type="project" value="InterPro"/>
</dbReference>
<feature type="domain" description="Rhodanese" evidence="2">
    <location>
        <begin position="255"/>
        <end position="339"/>
    </location>
</feature>
<evidence type="ECO:0000259" key="2">
    <source>
        <dbReference type="PROSITE" id="PS50206"/>
    </source>
</evidence>
<dbReference type="EMBL" id="CAACVI010000002">
    <property type="protein sequence ID" value="VEN72968.1"/>
    <property type="molecule type" value="Genomic_DNA"/>
</dbReference>
<dbReference type="SMART" id="SM00450">
    <property type="entry name" value="RHOD"/>
    <property type="match status" value="1"/>
</dbReference>
<dbReference type="PANTHER" id="PTHR11635">
    <property type="entry name" value="CAMP-DEPENDENT PROTEIN KINASE REGULATORY CHAIN"/>
    <property type="match status" value="1"/>
</dbReference>
<dbReference type="InterPro" id="IPR050503">
    <property type="entry name" value="cAMP-dep_PK_reg_su-like"/>
</dbReference>
<dbReference type="CDD" id="cd00158">
    <property type="entry name" value="RHOD"/>
    <property type="match status" value="1"/>
</dbReference>
<dbReference type="Gene3D" id="3.40.250.10">
    <property type="entry name" value="Rhodanese-like domain"/>
    <property type="match status" value="1"/>
</dbReference>
<dbReference type="InterPro" id="IPR001763">
    <property type="entry name" value="Rhodanese-like_dom"/>
</dbReference>
<keyword evidence="3" id="KW-0808">Transferase</keyword>
<dbReference type="SMART" id="SM00100">
    <property type="entry name" value="cNMP"/>
    <property type="match status" value="1"/>
</dbReference>
<protein>
    <submittedName>
        <fullName evidence="3">cGMP-dependent protein kinase type I</fullName>
    </submittedName>
</protein>
<dbReference type="PRINTS" id="PR00103">
    <property type="entry name" value="CAMPKINASE"/>
</dbReference>
<gene>
    <name evidence="3" type="ORF">EPICR_100010</name>
</gene>
<dbReference type="Gene3D" id="2.60.120.10">
    <property type="entry name" value="Jelly Rolls"/>
    <property type="match status" value="1"/>
</dbReference>
<dbReference type="SUPFAM" id="SSF51206">
    <property type="entry name" value="cAMP-binding domain-like"/>
    <property type="match status" value="1"/>
</dbReference>
<dbReference type="PROSITE" id="PS50042">
    <property type="entry name" value="CNMP_BINDING_3"/>
    <property type="match status" value="1"/>
</dbReference>
<dbReference type="GO" id="GO:0005829">
    <property type="term" value="C:cytosol"/>
    <property type="evidence" value="ECO:0007669"/>
    <property type="project" value="TreeGrafter"/>
</dbReference>
<dbReference type="AlphaFoldDB" id="A0A484HEV4"/>
<dbReference type="SUPFAM" id="SSF52821">
    <property type="entry name" value="Rhodanese/Cell cycle control phosphatase"/>
    <property type="match status" value="1"/>
</dbReference>
<name>A0A484HEV4_9BACT</name>
<dbReference type="InterPro" id="IPR014710">
    <property type="entry name" value="RmlC-like_jellyroll"/>
</dbReference>
<dbReference type="GO" id="GO:0016301">
    <property type="term" value="F:kinase activity"/>
    <property type="evidence" value="ECO:0007669"/>
    <property type="project" value="UniProtKB-KW"/>
</dbReference>
<evidence type="ECO:0000313" key="3">
    <source>
        <dbReference type="EMBL" id="VEN72968.1"/>
    </source>
</evidence>
<accession>A0A484HEV4</accession>
<keyword evidence="3" id="KW-0418">Kinase</keyword>
<dbReference type="InterPro" id="IPR000595">
    <property type="entry name" value="cNMP-bd_dom"/>
</dbReference>
<dbReference type="InterPro" id="IPR018490">
    <property type="entry name" value="cNMP-bd_dom_sf"/>
</dbReference>
<evidence type="ECO:0000259" key="1">
    <source>
        <dbReference type="PROSITE" id="PS50042"/>
    </source>
</evidence>